<reference evidence="1" key="1">
    <citation type="submission" date="2013-03" db="EMBL/GenBank/DDBJ databases">
        <authorList>
            <person name="Harkins D.M."/>
            <person name="Durkin A.S."/>
            <person name="Brinkac L.M."/>
            <person name="Haft D.H."/>
            <person name="Selengut J.D."/>
            <person name="Sanka R."/>
            <person name="DePew J."/>
            <person name="Purushe J."/>
            <person name="Hartskeerl R.A."/>
            <person name="Ahmed A."/>
            <person name="van der Linden H."/>
            <person name="Goris M.G.A."/>
            <person name="Vinetz J.M."/>
            <person name="Sutton G.G."/>
            <person name="Nierman W.C."/>
            <person name="Fouts D.E."/>
        </authorList>
    </citation>
    <scope>NUCLEOTIDE SEQUENCE [LARGE SCALE GENOMIC DNA]</scope>
    <source>
        <strain evidence="1">ICFT</strain>
    </source>
</reference>
<accession>N1WEY2</accession>
<name>N1WEY2_9LEPT</name>
<dbReference type="AlphaFoldDB" id="N1WEY2"/>
<proteinExistence type="predicted"/>
<evidence type="ECO:0000313" key="2">
    <source>
        <dbReference type="Proteomes" id="UP000012313"/>
    </source>
</evidence>
<keyword evidence="2" id="KW-1185">Reference proteome</keyword>
<evidence type="ECO:0000313" key="1">
    <source>
        <dbReference type="EMBL" id="EMY77490.1"/>
    </source>
</evidence>
<comment type="caution">
    <text evidence="1">The sequence shown here is derived from an EMBL/GenBank/DDBJ whole genome shotgun (WGS) entry which is preliminary data.</text>
</comment>
<dbReference type="EMBL" id="AOHC02000037">
    <property type="protein sequence ID" value="EMY77490.1"/>
    <property type="molecule type" value="Genomic_DNA"/>
</dbReference>
<gene>
    <name evidence="1" type="ORF">LEP1GSC060_2948</name>
</gene>
<protein>
    <submittedName>
        <fullName evidence="1">Uncharacterized protein</fullName>
    </submittedName>
</protein>
<sequence length="41" mass="4860">MRSKACGASYPQESRIETIKEYVKIFKIRIIQPEFIQKNSK</sequence>
<dbReference type="Proteomes" id="UP000012313">
    <property type="component" value="Unassembled WGS sequence"/>
</dbReference>
<organism evidence="1 2">
    <name type="scientific">Leptospira weilii serovar Ranarum str. ICFT</name>
    <dbReference type="NCBI Taxonomy" id="1218598"/>
    <lineage>
        <taxon>Bacteria</taxon>
        <taxon>Pseudomonadati</taxon>
        <taxon>Spirochaetota</taxon>
        <taxon>Spirochaetia</taxon>
        <taxon>Leptospirales</taxon>
        <taxon>Leptospiraceae</taxon>
        <taxon>Leptospira</taxon>
    </lineage>
</organism>